<dbReference type="SUPFAM" id="SSF100950">
    <property type="entry name" value="NagB/RpiA/CoA transferase-like"/>
    <property type="match status" value="2"/>
</dbReference>
<dbReference type="Gene3D" id="3.40.1080.20">
    <property type="entry name" value="Acetyl-CoA hydrolase/transferase C-terminal domain"/>
    <property type="match status" value="1"/>
</dbReference>
<dbReference type="EMBL" id="CP047045">
    <property type="protein sequence ID" value="QGZ93662.1"/>
    <property type="molecule type" value="Genomic_DNA"/>
</dbReference>
<dbReference type="Gene3D" id="3.40.1080.10">
    <property type="entry name" value="Glutaconate Coenzyme A-transferase"/>
    <property type="match status" value="1"/>
</dbReference>
<dbReference type="Proteomes" id="UP000431269">
    <property type="component" value="Chromosome"/>
</dbReference>
<evidence type="ECO:0000313" key="3">
    <source>
        <dbReference type="Proteomes" id="UP000431269"/>
    </source>
</evidence>
<sequence length="413" mass="43533">MPRRIQPSQIADVLPRGARVLVQGGAGESAVLADAIEALGLERPDLSFLGVFIPGVNERTYGAEHGRALTTFFLTGALKRIGDNVQFLPLAYTEILQMLRAEKIDAAIFTASLPDERRACSFGVAVDFLAELWPQIPVRVAHLNAAMPRTHGWAGIPYGELSAVVELDAPLLELREGAADGVSDAIAERAASFVENGGVVQAGIGRLPGACMRALSRKRDLRIHSGFVSDWAVDLLEAGALTPGAPITTGLAIGSTRLYAAAASPQFVFKPVSCTHSASVMAWLSGLVTVNAALEVDLLGQGYAECRSDGLSSGPGGSTDFARGAKLAGGTRMVVLPAEAKGGAVTRIVAPGEGRGPVSLSRFDIDVVVTQHGAADLRCCSHDERARRLIMVASPVHREALQAAWRRYSEAAR</sequence>
<dbReference type="PANTHER" id="PTHR21432:SF20">
    <property type="entry name" value="ACETYL-COA HYDROLASE"/>
    <property type="match status" value="1"/>
</dbReference>
<organism evidence="2 3">
    <name type="scientific">Terricaulis silvestris</name>
    <dbReference type="NCBI Taxonomy" id="2686094"/>
    <lineage>
        <taxon>Bacteria</taxon>
        <taxon>Pseudomonadati</taxon>
        <taxon>Pseudomonadota</taxon>
        <taxon>Alphaproteobacteria</taxon>
        <taxon>Caulobacterales</taxon>
        <taxon>Caulobacteraceae</taxon>
        <taxon>Terricaulis</taxon>
    </lineage>
</organism>
<dbReference type="InterPro" id="IPR038460">
    <property type="entry name" value="AcetylCoA_hyd_C_sf"/>
</dbReference>
<keyword evidence="3" id="KW-1185">Reference proteome</keyword>
<name>A0A6I6MQ52_9CAUL</name>
<dbReference type="KEGG" id="tsv:DSM104635_00474"/>
<dbReference type="Pfam" id="PF13336">
    <property type="entry name" value="AcetylCoA_hyd_C"/>
    <property type="match status" value="1"/>
</dbReference>
<dbReference type="InterPro" id="IPR046433">
    <property type="entry name" value="ActCoA_hydro"/>
</dbReference>
<dbReference type="Gene3D" id="3.30.750.70">
    <property type="entry name" value="4-hydroxybutyrate coenzyme like domains"/>
    <property type="match status" value="1"/>
</dbReference>
<protein>
    <submittedName>
        <fullName evidence="2">Propionyl-CoA:succinate CoA transferase</fullName>
        <ecNumber evidence="2">2.8.3.-</ecNumber>
    </submittedName>
</protein>
<gene>
    <name evidence="2" type="primary">scpC</name>
    <name evidence="2" type="ORF">DSM104635_00474</name>
</gene>
<keyword evidence="2" id="KW-0808">Transferase</keyword>
<dbReference type="RefSeq" id="WP_158764661.1">
    <property type="nucleotide sequence ID" value="NZ_CP047045.1"/>
</dbReference>
<feature type="domain" description="Acetyl-CoA hydrolase/transferase C-terminal" evidence="1">
    <location>
        <begin position="254"/>
        <end position="403"/>
    </location>
</feature>
<proteinExistence type="predicted"/>
<dbReference type="InterPro" id="IPR037171">
    <property type="entry name" value="NagB/RpiA_transferase-like"/>
</dbReference>
<dbReference type="InterPro" id="IPR026888">
    <property type="entry name" value="AcetylCoA_hyd_C"/>
</dbReference>
<evidence type="ECO:0000259" key="1">
    <source>
        <dbReference type="Pfam" id="PF13336"/>
    </source>
</evidence>
<dbReference type="GO" id="GO:0008775">
    <property type="term" value="F:acetate CoA-transferase activity"/>
    <property type="evidence" value="ECO:0007669"/>
    <property type="project" value="InterPro"/>
</dbReference>
<evidence type="ECO:0000313" key="2">
    <source>
        <dbReference type="EMBL" id="QGZ93662.1"/>
    </source>
</evidence>
<reference evidence="3" key="1">
    <citation type="submission" date="2019-12" db="EMBL/GenBank/DDBJ databases">
        <title>Complete genome of Terracaulis silvestris 0127_4.</title>
        <authorList>
            <person name="Vieira S."/>
            <person name="Riedel T."/>
            <person name="Sproer C."/>
            <person name="Pascual J."/>
            <person name="Boedeker C."/>
            <person name="Overmann J."/>
        </authorList>
    </citation>
    <scope>NUCLEOTIDE SEQUENCE [LARGE SCALE GENOMIC DNA]</scope>
    <source>
        <strain evidence="3">0127_4</strain>
    </source>
</reference>
<dbReference type="PANTHER" id="PTHR21432">
    <property type="entry name" value="ACETYL-COA HYDROLASE-RELATED"/>
    <property type="match status" value="1"/>
</dbReference>
<dbReference type="AlphaFoldDB" id="A0A6I6MQ52"/>
<dbReference type="EC" id="2.8.3.-" evidence="2"/>
<dbReference type="GO" id="GO:0006083">
    <property type="term" value="P:acetate metabolic process"/>
    <property type="evidence" value="ECO:0007669"/>
    <property type="project" value="InterPro"/>
</dbReference>
<accession>A0A6I6MQ52</accession>